<accession>A0ABW4SDF3</accession>
<dbReference type="SUPFAM" id="SSF89360">
    <property type="entry name" value="HesB-like domain"/>
    <property type="match status" value="1"/>
</dbReference>
<dbReference type="InterPro" id="IPR008326">
    <property type="entry name" value="PdhI-like"/>
</dbReference>
<gene>
    <name evidence="2" type="ORF">ACFSFY_01150</name>
</gene>
<dbReference type="EMBL" id="JBHUGI010000002">
    <property type="protein sequence ID" value="MFD1926681.1"/>
    <property type="molecule type" value="Genomic_DNA"/>
</dbReference>
<dbReference type="InterPro" id="IPR035903">
    <property type="entry name" value="HesB-like_dom_sf"/>
</dbReference>
<organism evidence="2 3">
    <name type="scientific">Sporosarcina siberiensis</name>
    <dbReference type="NCBI Taxonomy" id="1365606"/>
    <lineage>
        <taxon>Bacteria</taxon>
        <taxon>Bacillati</taxon>
        <taxon>Bacillota</taxon>
        <taxon>Bacilli</taxon>
        <taxon>Bacillales</taxon>
        <taxon>Caryophanaceae</taxon>
        <taxon>Sporosarcina</taxon>
    </lineage>
</organism>
<dbReference type="RefSeq" id="WP_381535329.1">
    <property type="nucleotide sequence ID" value="NZ_JBHUGI010000002.1"/>
</dbReference>
<comment type="caution">
    <text evidence="2">The sequence shown here is derived from an EMBL/GenBank/DDBJ whole genome shotgun (WGS) entry which is preliminary data.</text>
</comment>
<dbReference type="Proteomes" id="UP001597218">
    <property type="component" value="Unassembled WGS sequence"/>
</dbReference>
<sequence length="97" mass="11220">MKIVISEKALSWFKEEMETTPGDAIRFFARYGGSSPLHTGFSLGVTKVQPDDAAFKTDHDGTLYYIENRDEWFFLEHDLHVNIDPKLDELVYSYKKA</sequence>
<dbReference type="PIRSF" id="PIRSF034852">
    <property type="entry name" value="UCP034852"/>
    <property type="match status" value="1"/>
</dbReference>
<keyword evidence="3" id="KW-1185">Reference proteome</keyword>
<comment type="similarity">
    <text evidence="1">Belongs to the HesB/IscA family.</text>
</comment>
<reference evidence="3" key="1">
    <citation type="journal article" date="2019" name="Int. J. Syst. Evol. Microbiol.">
        <title>The Global Catalogue of Microorganisms (GCM) 10K type strain sequencing project: providing services to taxonomists for standard genome sequencing and annotation.</title>
        <authorList>
            <consortium name="The Broad Institute Genomics Platform"/>
            <consortium name="The Broad Institute Genome Sequencing Center for Infectious Disease"/>
            <person name="Wu L."/>
            <person name="Ma J."/>
        </authorList>
    </citation>
    <scope>NUCLEOTIDE SEQUENCE [LARGE SCALE GENOMIC DNA]</scope>
    <source>
        <strain evidence="3">CGMCC 4.7177</strain>
    </source>
</reference>
<evidence type="ECO:0000313" key="2">
    <source>
        <dbReference type="EMBL" id="MFD1926681.1"/>
    </source>
</evidence>
<name>A0ABW4SDF3_9BACL</name>
<evidence type="ECO:0000313" key="3">
    <source>
        <dbReference type="Proteomes" id="UP001597218"/>
    </source>
</evidence>
<protein>
    <submittedName>
        <fullName evidence="2">HesB/YadR/YfhF family protein</fullName>
    </submittedName>
</protein>
<proteinExistence type="inferred from homology"/>
<evidence type="ECO:0000256" key="1">
    <source>
        <dbReference type="ARBA" id="ARBA00006718"/>
    </source>
</evidence>